<feature type="transmembrane region" description="Helical" evidence="1">
    <location>
        <begin position="382"/>
        <end position="400"/>
    </location>
</feature>
<dbReference type="RefSeq" id="WP_370716714.1">
    <property type="nucleotide sequence ID" value="NZ_JBGGTQ010000001.1"/>
</dbReference>
<feature type="transmembrane region" description="Helical" evidence="1">
    <location>
        <begin position="328"/>
        <end position="347"/>
    </location>
</feature>
<keyword evidence="2" id="KW-0808">Transferase</keyword>
<feature type="transmembrane region" description="Helical" evidence="1">
    <location>
        <begin position="188"/>
        <end position="205"/>
    </location>
</feature>
<feature type="transmembrane region" description="Helical" evidence="1">
    <location>
        <begin position="561"/>
        <end position="579"/>
    </location>
</feature>
<dbReference type="GO" id="GO:0004674">
    <property type="term" value="F:protein serine/threonine kinase activity"/>
    <property type="evidence" value="ECO:0007669"/>
    <property type="project" value="UniProtKB-KW"/>
</dbReference>
<proteinExistence type="predicted"/>
<evidence type="ECO:0000256" key="1">
    <source>
        <dbReference type="SAM" id="Phobius"/>
    </source>
</evidence>
<dbReference type="Proteomes" id="UP001566476">
    <property type="component" value="Unassembled WGS sequence"/>
</dbReference>
<keyword evidence="2" id="KW-0418">Kinase</keyword>
<accession>A0ABV4HW56</accession>
<feature type="transmembrane region" description="Helical" evidence="1">
    <location>
        <begin position="54"/>
        <end position="75"/>
    </location>
</feature>
<gene>
    <name evidence="2" type="ORF">AB2L28_00210</name>
</gene>
<feature type="transmembrane region" description="Helical" evidence="1">
    <location>
        <begin position="138"/>
        <end position="154"/>
    </location>
</feature>
<feature type="transmembrane region" description="Helical" evidence="1">
    <location>
        <begin position="630"/>
        <end position="656"/>
    </location>
</feature>
<organism evidence="2 3">
    <name type="scientific">Kineococcus mangrovi</name>
    <dbReference type="NCBI Taxonomy" id="1660183"/>
    <lineage>
        <taxon>Bacteria</taxon>
        <taxon>Bacillati</taxon>
        <taxon>Actinomycetota</taxon>
        <taxon>Actinomycetes</taxon>
        <taxon>Kineosporiales</taxon>
        <taxon>Kineosporiaceae</taxon>
        <taxon>Kineococcus</taxon>
    </lineage>
</organism>
<comment type="caution">
    <text evidence="2">The sequence shown here is derived from an EMBL/GenBank/DDBJ whole genome shotgun (WGS) entry which is preliminary data.</text>
</comment>
<keyword evidence="2" id="KW-0723">Serine/threonine-protein kinase</keyword>
<feature type="transmembrane region" description="Helical" evidence="1">
    <location>
        <begin position="249"/>
        <end position="270"/>
    </location>
</feature>
<protein>
    <submittedName>
        <fullName evidence="2">Serine/threonine protein kinase</fullName>
    </submittedName>
</protein>
<evidence type="ECO:0000313" key="3">
    <source>
        <dbReference type="Proteomes" id="UP001566476"/>
    </source>
</evidence>
<keyword evidence="1" id="KW-0472">Membrane</keyword>
<feature type="transmembrane region" description="Helical" evidence="1">
    <location>
        <begin position="81"/>
        <end position="99"/>
    </location>
</feature>
<evidence type="ECO:0000313" key="2">
    <source>
        <dbReference type="EMBL" id="MEZ0490656.1"/>
    </source>
</evidence>
<feature type="transmembrane region" description="Helical" evidence="1">
    <location>
        <begin position="438"/>
        <end position="467"/>
    </location>
</feature>
<keyword evidence="3" id="KW-1185">Reference proteome</keyword>
<feature type="transmembrane region" description="Helical" evidence="1">
    <location>
        <begin position="217"/>
        <end position="242"/>
    </location>
</feature>
<dbReference type="EMBL" id="JBGGTQ010000001">
    <property type="protein sequence ID" value="MEZ0490656.1"/>
    <property type="molecule type" value="Genomic_DNA"/>
</dbReference>
<feature type="transmembrane region" description="Helical" evidence="1">
    <location>
        <begin position="479"/>
        <end position="500"/>
    </location>
</feature>
<feature type="transmembrane region" description="Helical" evidence="1">
    <location>
        <begin position="536"/>
        <end position="554"/>
    </location>
</feature>
<sequence length="784" mass="81868">MDGRLRAGAAATVGTGPVTAALVPRPGPGAQAVPAGRSERPDVRALRVLHALRVPLALSLVLALLVPAAAALGWALPGRTLAAVLFVTLVPGLPLALALRLPNLLVTAALASALSFSWALLQGTAALVTGFWHPVGSAWSGSLLAAAATVLVLHRSRSARARLRALDRPSPPARTWRRRVGRGVSRRRAVPALLLLAAAALWWWGTRVLPLDRVSALGLLPVLGWQVLAALVLVAVVAVLALRAPRPDHLVLVGVSVVLALVGYTTVAAADGYGSVPTAWVHVGFIDHVSTRGAVPAGVDARFSWPAFWGAGAQLVALAGVPDARGLLVLAPLFSALVNLPALLVVGRVVTGSLRWAWAAVLVGMVTNWYQQDYFSPQATALTCYLAVLATCLWLARLPAPAAQPAAGPGPSWRRRVLVALRRTPADPAGTSPASLRALLLALVVVTAGIVAVHQLTPLTLLLTLGVLTVTGRARFRSLWLVAAVLFAGWFSYGATDFWFGHLGMVLRDVGQVGSSLGAGVADRLTGDPTYQRAQYVRMAWSGLLLLLAVAGLARRRRRPGGLLLAGLALAPFGLLAVQSYGGEVVIRCFLFASPVLAPLAVVALRDLVAAGEPARSRRRGRHRHRPLPPALSTGAAVAGVAGLVALAVAAGLLLVGTRGLNTAFERTAPGLVAASERYFALAGPDDAVATTLEGSGLAPRYPVASPNERLLDVDACLSGGSASCLGEDPPEFVLLSSEQEALGELQQGRAPGWLWQFGDRLVTSGRYHVVGRWDDALLLRRSA</sequence>
<name>A0ABV4HW56_9ACTN</name>
<keyword evidence="1" id="KW-1133">Transmembrane helix</keyword>
<feature type="transmembrane region" description="Helical" evidence="1">
    <location>
        <begin position="106"/>
        <end position="132"/>
    </location>
</feature>
<reference evidence="2 3" key="1">
    <citation type="submission" date="2024-07" db="EMBL/GenBank/DDBJ databases">
        <authorList>
            <person name="Thanompreechachai J."/>
            <person name="Duangmal K."/>
        </authorList>
    </citation>
    <scope>NUCLEOTIDE SEQUENCE [LARGE SCALE GENOMIC DNA]</scope>
    <source>
        <strain evidence="2 3">TBRC 1896</strain>
    </source>
</reference>
<keyword evidence="1" id="KW-0812">Transmembrane</keyword>